<dbReference type="Gene3D" id="3.60.15.10">
    <property type="entry name" value="Ribonuclease Z/Hydroxyacylglutathione hydrolase-like"/>
    <property type="match status" value="1"/>
</dbReference>
<dbReference type="CDD" id="cd07739">
    <property type="entry name" value="metallo-hydrolase-like_MBL-fold"/>
    <property type="match status" value="1"/>
</dbReference>
<name>A0A2T8HJ17_9SPHI</name>
<dbReference type="AlphaFoldDB" id="A0A2T8HJ17"/>
<keyword evidence="3" id="KW-1185">Reference proteome</keyword>
<dbReference type="SMART" id="SM00849">
    <property type="entry name" value="Lactamase_B"/>
    <property type="match status" value="1"/>
</dbReference>
<dbReference type="Pfam" id="PF00753">
    <property type="entry name" value="Lactamase_B"/>
    <property type="match status" value="1"/>
</dbReference>
<dbReference type="Proteomes" id="UP000245627">
    <property type="component" value="Unassembled WGS sequence"/>
</dbReference>
<evidence type="ECO:0000313" key="2">
    <source>
        <dbReference type="EMBL" id="PVH25405.1"/>
    </source>
</evidence>
<dbReference type="PANTHER" id="PTHR42951:SF14">
    <property type="entry name" value="METALLO-BETA-LACTAMASE SUPERFAMILY PROTEIN"/>
    <property type="match status" value="1"/>
</dbReference>
<dbReference type="OrthoDB" id="8441428at2"/>
<dbReference type="Pfam" id="PF22036">
    <property type="entry name" value="MoaF_like"/>
    <property type="match status" value="1"/>
</dbReference>
<dbReference type="InterPro" id="IPR050855">
    <property type="entry name" value="NDM-1-like"/>
</dbReference>
<comment type="caution">
    <text evidence="2">The sequence shown here is derived from an EMBL/GenBank/DDBJ whole genome shotgun (WGS) entry which is preliminary data.</text>
</comment>
<reference evidence="2 3" key="1">
    <citation type="submission" date="2018-04" db="EMBL/GenBank/DDBJ databases">
        <title>Sphingobacterium cortibacter sp. nov.</title>
        <authorList>
            <person name="Li Y."/>
        </authorList>
    </citation>
    <scope>NUCLEOTIDE SEQUENCE [LARGE SCALE GENOMIC DNA]</scope>
    <source>
        <strain evidence="2 3">2c-3</strain>
    </source>
</reference>
<protein>
    <submittedName>
        <fullName evidence="2">MBL fold hydrolase</fullName>
    </submittedName>
</protein>
<dbReference type="PANTHER" id="PTHR42951">
    <property type="entry name" value="METALLO-BETA-LACTAMASE DOMAIN-CONTAINING"/>
    <property type="match status" value="1"/>
</dbReference>
<accession>A0A2T8HJ17</accession>
<proteinExistence type="predicted"/>
<dbReference type="RefSeq" id="WP_116775990.1">
    <property type="nucleotide sequence ID" value="NZ_QDKG01000003.1"/>
</dbReference>
<sequence>MTHKIIAPIIVFYLCCIPALSQNLQLKIYNPGDRGFFPVTSTLVYGEQDAILIDAQFEKKFALELIEEIKSTGKNLKLIYISHRDPDYYFGLDELTKAFPEAQIVSTAQTAYAIEASKDDKLKLWLPQLKADAPTKVIIPNAIRTLPLLEGHSLEIVRAKDNPINTFVWIPSLQAIAGGVSVSTDMHLWMTDTQQQNAFEKWIEQIDIMKALHPKIVIPSHYKKLDTDPKSLDFVREYLVSYQKAAVESVDAENLIKVMAANYPKLTVDANLNIGAKVVKGELEWKTTAAFPAIDHHIRVDYGNGKAYEIEFVDNRQLRFLYSYDNDTRLNELIEYAVKEVSPNVFMVSWKNNNTAKVSFVQIQNWNSGVVFSNNDSSDNANRLIQGTVALND</sequence>
<dbReference type="InterPro" id="IPR001279">
    <property type="entry name" value="Metallo-B-lactamas"/>
</dbReference>
<gene>
    <name evidence="2" type="ORF">DC487_10865</name>
</gene>
<evidence type="ECO:0000259" key="1">
    <source>
        <dbReference type="SMART" id="SM00849"/>
    </source>
</evidence>
<organism evidence="2 3">
    <name type="scientific">Sphingobacterium corticibacter</name>
    <dbReference type="NCBI Taxonomy" id="2171749"/>
    <lineage>
        <taxon>Bacteria</taxon>
        <taxon>Pseudomonadati</taxon>
        <taxon>Bacteroidota</taxon>
        <taxon>Sphingobacteriia</taxon>
        <taxon>Sphingobacteriales</taxon>
        <taxon>Sphingobacteriaceae</taxon>
        <taxon>Sphingobacterium</taxon>
    </lineage>
</organism>
<evidence type="ECO:0000313" key="3">
    <source>
        <dbReference type="Proteomes" id="UP000245627"/>
    </source>
</evidence>
<dbReference type="SUPFAM" id="SSF56281">
    <property type="entry name" value="Metallo-hydrolase/oxidoreductase"/>
    <property type="match status" value="1"/>
</dbReference>
<dbReference type="InterPro" id="IPR036866">
    <property type="entry name" value="RibonucZ/Hydroxyglut_hydro"/>
</dbReference>
<feature type="domain" description="Metallo-beta-lactamase" evidence="1">
    <location>
        <begin position="38"/>
        <end position="221"/>
    </location>
</feature>
<dbReference type="GO" id="GO:0016787">
    <property type="term" value="F:hydrolase activity"/>
    <property type="evidence" value="ECO:0007669"/>
    <property type="project" value="UniProtKB-KW"/>
</dbReference>
<dbReference type="InterPro" id="IPR053892">
    <property type="entry name" value="MoaF-like"/>
</dbReference>
<dbReference type="EMBL" id="QDKG01000003">
    <property type="protein sequence ID" value="PVH25405.1"/>
    <property type="molecule type" value="Genomic_DNA"/>
</dbReference>
<keyword evidence="2" id="KW-0378">Hydrolase</keyword>